<organism evidence="3">
    <name type="scientific">marine metagenome</name>
    <dbReference type="NCBI Taxonomy" id="408172"/>
    <lineage>
        <taxon>unclassified sequences</taxon>
        <taxon>metagenomes</taxon>
        <taxon>ecological metagenomes</taxon>
    </lineage>
</organism>
<dbReference type="EMBL" id="UINC01106405">
    <property type="protein sequence ID" value="SVC71047.1"/>
    <property type="molecule type" value="Genomic_DNA"/>
</dbReference>
<dbReference type="AlphaFoldDB" id="A0A382PDV9"/>
<dbReference type="InterPro" id="IPR006132">
    <property type="entry name" value="Asp/Orn_carbamoyltranf_P-bd"/>
</dbReference>
<keyword evidence="1" id="KW-0808">Transferase</keyword>
<dbReference type="SUPFAM" id="SSF53671">
    <property type="entry name" value="Aspartate/ornithine carbamoyltransferase"/>
    <property type="match status" value="1"/>
</dbReference>
<dbReference type="InterPro" id="IPR006130">
    <property type="entry name" value="Asp/Orn_carbamoylTrfase"/>
</dbReference>
<reference evidence="3" key="1">
    <citation type="submission" date="2018-05" db="EMBL/GenBank/DDBJ databases">
        <authorList>
            <person name="Lanie J.A."/>
            <person name="Ng W.-L."/>
            <person name="Kazmierczak K.M."/>
            <person name="Andrzejewski T.M."/>
            <person name="Davidsen T.M."/>
            <person name="Wayne K.J."/>
            <person name="Tettelin H."/>
            <person name="Glass J.I."/>
            <person name="Rusch D."/>
            <person name="Podicherti R."/>
            <person name="Tsui H.-C.T."/>
            <person name="Winkler M.E."/>
        </authorList>
    </citation>
    <scope>NUCLEOTIDE SEQUENCE</scope>
</reference>
<feature type="non-terminal residue" evidence="3">
    <location>
        <position position="246"/>
    </location>
</feature>
<dbReference type="InterPro" id="IPR036901">
    <property type="entry name" value="Asp/Orn_carbamoylTrfase_sf"/>
</dbReference>
<evidence type="ECO:0000259" key="2">
    <source>
        <dbReference type="Pfam" id="PF02729"/>
    </source>
</evidence>
<protein>
    <recommendedName>
        <fullName evidence="2">Aspartate/ornithine carbamoyltransferase carbamoyl-P binding domain-containing protein</fullName>
    </recommendedName>
</protein>
<dbReference type="GO" id="GO:0006520">
    <property type="term" value="P:amino acid metabolic process"/>
    <property type="evidence" value="ECO:0007669"/>
    <property type="project" value="InterPro"/>
</dbReference>
<name>A0A382PDV9_9ZZZZ</name>
<dbReference type="PANTHER" id="PTHR45753:SF6">
    <property type="entry name" value="ASPARTATE CARBAMOYLTRANSFERASE"/>
    <property type="match status" value="1"/>
</dbReference>
<dbReference type="GO" id="GO:0016743">
    <property type="term" value="F:carboxyl- or carbamoyltransferase activity"/>
    <property type="evidence" value="ECO:0007669"/>
    <property type="project" value="InterPro"/>
</dbReference>
<accession>A0A382PDV9</accession>
<dbReference type="Gene3D" id="3.40.50.1370">
    <property type="entry name" value="Aspartate/ornithine carbamoyltransferase"/>
    <property type="match status" value="2"/>
</dbReference>
<evidence type="ECO:0000313" key="3">
    <source>
        <dbReference type="EMBL" id="SVC71047.1"/>
    </source>
</evidence>
<dbReference type="PRINTS" id="PR00100">
    <property type="entry name" value="AOTCASE"/>
</dbReference>
<proteinExistence type="predicted"/>
<dbReference type="PRINTS" id="PR00101">
    <property type="entry name" value="ATCASE"/>
</dbReference>
<dbReference type="PANTHER" id="PTHR45753">
    <property type="entry name" value="ORNITHINE CARBAMOYLTRANSFERASE, MITOCHONDRIAL"/>
    <property type="match status" value="1"/>
</dbReference>
<sequence length="246" mass="27296">MTITAEFGPDDIRMQVEKTGIKGRHLTFIDDFTAKELDNIFKTAAMLEPYWRSRTPLLEGKVLCTQFFQPSTRTRFSHETAMIRLGGHVITESNPMVSSSAAKGESLYDSLRVTSQYADVIVLRHPDETTVDTIEKLGSDSSPVISGGYGNITHPTQGLLDMYTAYRALGGDFKKMTVMIATPDLSRARSGQSFGLGLARMGAKLIYSGTRGLETPNTIRNKLKEMNADFKEFNNLTIGQHEQMIS</sequence>
<feature type="domain" description="Aspartate/ornithine carbamoyltransferase carbamoyl-P binding" evidence="2">
    <location>
        <begin position="24"/>
        <end position="166"/>
    </location>
</feature>
<evidence type="ECO:0000256" key="1">
    <source>
        <dbReference type="ARBA" id="ARBA00022679"/>
    </source>
</evidence>
<dbReference type="Pfam" id="PF02729">
    <property type="entry name" value="OTCace_N"/>
    <property type="match status" value="1"/>
</dbReference>
<gene>
    <name evidence="3" type="ORF">METZ01_LOCUS323901</name>
</gene>
<dbReference type="GO" id="GO:0016597">
    <property type="term" value="F:amino acid binding"/>
    <property type="evidence" value="ECO:0007669"/>
    <property type="project" value="InterPro"/>
</dbReference>